<dbReference type="InterPro" id="IPR009057">
    <property type="entry name" value="Homeodomain-like_sf"/>
</dbReference>
<evidence type="ECO:0000259" key="16">
    <source>
        <dbReference type="PROSITE" id="PS50109"/>
    </source>
</evidence>
<dbReference type="CDD" id="cd17574">
    <property type="entry name" value="REC_OmpR"/>
    <property type="match status" value="1"/>
</dbReference>
<dbReference type="InterPro" id="IPR013783">
    <property type="entry name" value="Ig-like_fold"/>
</dbReference>
<dbReference type="Pfam" id="PF07495">
    <property type="entry name" value="Y_Y_Y"/>
    <property type="match status" value="1"/>
</dbReference>
<dbReference type="Pfam" id="PF02518">
    <property type="entry name" value="HATPase_c"/>
    <property type="match status" value="1"/>
</dbReference>
<feature type="domain" description="Histidine kinase" evidence="16">
    <location>
        <begin position="842"/>
        <end position="1077"/>
    </location>
</feature>
<keyword evidence="5" id="KW-0547">Nucleotide-binding</keyword>
<dbReference type="Gene3D" id="3.40.50.2300">
    <property type="match status" value="1"/>
</dbReference>
<keyword evidence="9" id="KW-0805">Transcription regulation</keyword>
<evidence type="ECO:0000256" key="8">
    <source>
        <dbReference type="ARBA" id="ARBA00023012"/>
    </source>
</evidence>
<dbReference type="GO" id="GO:0005524">
    <property type="term" value="F:ATP binding"/>
    <property type="evidence" value="ECO:0007669"/>
    <property type="project" value="UniProtKB-KW"/>
</dbReference>
<evidence type="ECO:0000256" key="9">
    <source>
        <dbReference type="ARBA" id="ARBA00023015"/>
    </source>
</evidence>
<evidence type="ECO:0000256" key="7">
    <source>
        <dbReference type="ARBA" id="ARBA00022840"/>
    </source>
</evidence>
<dbReference type="InterPro" id="IPR011006">
    <property type="entry name" value="CheY-like_superfamily"/>
</dbReference>
<dbReference type="EC" id="2.7.13.3" evidence="2"/>
<dbReference type="Proteomes" id="UP000070319">
    <property type="component" value="Unassembled WGS sequence"/>
</dbReference>
<dbReference type="PRINTS" id="PR00344">
    <property type="entry name" value="BCTRLSENSOR"/>
</dbReference>
<dbReference type="SMART" id="SM00387">
    <property type="entry name" value="HATPase_c"/>
    <property type="match status" value="1"/>
</dbReference>
<dbReference type="Pfam" id="PF00072">
    <property type="entry name" value="Response_reg"/>
    <property type="match status" value="1"/>
</dbReference>
<dbReference type="InterPro" id="IPR011123">
    <property type="entry name" value="Y_Y_Y"/>
</dbReference>
<organism evidence="18">
    <name type="scientific">Bacteroides intestinalis</name>
    <dbReference type="NCBI Taxonomy" id="329854"/>
    <lineage>
        <taxon>Bacteria</taxon>
        <taxon>Pseudomonadati</taxon>
        <taxon>Bacteroidota</taxon>
        <taxon>Bacteroidia</taxon>
        <taxon>Bacteroidales</taxon>
        <taxon>Bacteroidaceae</taxon>
        <taxon>Bacteroides</taxon>
    </lineage>
</organism>
<dbReference type="SMART" id="SM00342">
    <property type="entry name" value="HTH_ARAC"/>
    <property type="match status" value="1"/>
</dbReference>
<dbReference type="InterPro" id="IPR036097">
    <property type="entry name" value="HisK_dim/P_sf"/>
</dbReference>
<dbReference type="SUPFAM" id="SSF47384">
    <property type="entry name" value="Homodimeric domain of signal transducing histidine kinase"/>
    <property type="match status" value="1"/>
</dbReference>
<feature type="transmembrane region" description="Helical" evidence="13">
    <location>
        <begin position="788"/>
        <end position="809"/>
    </location>
</feature>
<dbReference type="SMART" id="SM00388">
    <property type="entry name" value="HisKA"/>
    <property type="match status" value="1"/>
</dbReference>
<keyword evidence="6" id="KW-0418">Kinase</keyword>
<dbReference type="RefSeq" id="WP_061433701.1">
    <property type="nucleotide sequence ID" value="NZ_KQ968664.1"/>
</dbReference>
<dbReference type="SUPFAM" id="SSF52172">
    <property type="entry name" value="CheY-like"/>
    <property type="match status" value="1"/>
</dbReference>
<evidence type="ECO:0000256" key="12">
    <source>
        <dbReference type="PROSITE-ProRule" id="PRU00169"/>
    </source>
</evidence>
<dbReference type="SUPFAM" id="SSF63825">
    <property type="entry name" value="YWTD domain"/>
    <property type="match status" value="1"/>
</dbReference>
<dbReference type="PROSITE" id="PS50110">
    <property type="entry name" value="RESPONSE_REGULATORY"/>
    <property type="match status" value="1"/>
</dbReference>
<reference evidence="18 19" key="1">
    <citation type="submission" date="2016-02" db="EMBL/GenBank/DDBJ databases">
        <authorList>
            <person name="Wen L."/>
            <person name="He K."/>
            <person name="Yang H."/>
        </authorList>
    </citation>
    <scope>NUCLEOTIDE SEQUENCE [LARGE SCALE GENOMIC DNA]</scope>
    <source>
        <strain evidence="18 19">KLE1704</strain>
    </source>
</reference>
<dbReference type="PANTHER" id="PTHR43547">
    <property type="entry name" value="TWO-COMPONENT HISTIDINE KINASE"/>
    <property type="match status" value="1"/>
</dbReference>
<dbReference type="SUPFAM" id="SSF63829">
    <property type="entry name" value="Calcium-dependent phosphotriesterase"/>
    <property type="match status" value="2"/>
</dbReference>
<evidence type="ECO:0000313" key="18">
    <source>
        <dbReference type="EMBL" id="KXT55357.1"/>
    </source>
</evidence>
<gene>
    <name evidence="18" type="ORF">HMPREF2531_00244</name>
</gene>
<evidence type="ECO:0000259" key="17">
    <source>
        <dbReference type="PROSITE" id="PS50110"/>
    </source>
</evidence>
<feature type="chain" id="PRO_5007487646" description="histidine kinase" evidence="14">
    <location>
        <begin position="20"/>
        <end position="1368"/>
    </location>
</feature>
<evidence type="ECO:0000259" key="15">
    <source>
        <dbReference type="PROSITE" id="PS01124"/>
    </source>
</evidence>
<evidence type="ECO:0000256" key="3">
    <source>
        <dbReference type="ARBA" id="ARBA00022553"/>
    </source>
</evidence>
<dbReference type="PROSITE" id="PS01124">
    <property type="entry name" value="HTH_ARAC_FAMILY_2"/>
    <property type="match status" value="1"/>
</dbReference>
<dbReference type="PROSITE" id="PS00041">
    <property type="entry name" value="HTH_ARAC_FAMILY_1"/>
    <property type="match status" value="1"/>
</dbReference>
<accession>A0A139LVC4</accession>
<keyword evidence="8" id="KW-0902">Two-component regulatory system</keyword>
<dbReference type="InterPro" id="IPR018060">
    <property type="entry name" value="HTH_AraC"/>
</dbReference>
<evidence type="ECO:0000256" key="1">
    <source>
        <dbReference type="ARBA" id="ARBA00000085"/>
    </source>
</evidence>
<dbReference type="InterPro" id="IPR005467">
    <property type="entry name" value="His_kinase_dom"/>
</dbReference>
<evidence type="ECO:0000256" key="6">
    <source>
        <dbReference type="ARBA" id="ARBA00022777"/>
    </source>
</evidence>
<feature type="domain" description="Response regulatory" evidence="17">
    <location>
        <begin position="1113"/>
        <end position="1228"/>
    </location>
</feature>
<evidence type="ECO:0000256" key="14">
    <source>
        <dbReference type="SAM" id="SignalP"/>
    </source>
</evidence>
<dbReference type="Pfam" id="PF00512">
    <property type="entry name" value="HisKA"/>
    <property type="match status" value="1"/>
</dbReference>
<dbReference type="Pfam" id="PF07494">
    <property type="entry name" value="Reg_prop"/>
    <property type="match status" value="5"/>
</dbReference>
<dbReference type="SMART" id="SM00448">
    <property type="entry name" value="REC"/>
    <property type="match status" value="1"/>
</dbReference>
<dbReference type="PANTHER" id="PTHR43547:SF2">
    <property type="entry name" value="HYBRID SIGNAL TRANSDUCTION HISTIDINE KINASE C"/>
    <property type="match status" value="1"/>
</dbReference>
<evidence type="ECO:0000256" key="4">
    <source>
        <dbReference type="ARBA" id="ARBA00022679"/>
    </source>
</evidence>
<evidence type="ECO:0000256" key="13">
    <source>
        <dbReference type="SAM" id="Phobius"/>
    </source>
</evidence>
<dbReference type="FunFam" id="3.30.565.10:FF:000037">
    <property type="entry name" value="Hybrid sensor histidine kinase/response regulator"/>
    <property type="match status" value="1"/>
</dbReference>
<dbReference type="GO" id="GO:0000155">
    <property type="term" value="F:phosphorelay sensor kinase activity"/>
    <property type="evidence" value="ECO:0007669"/>
    <property type="project" value="InterPro"/>
</dbReference>
<feature type="signal peptide" evidence="14">
    <location>
        <begin position="1"/>
        <end position="19"/>
    </location>
</feature>
<evidence type="ECO:0000256" key="2">
    <source>
        <dbReference type="ARBA" id="ARBA00012438"/>
    </source>
</evidence>
<proteinExistence type="predicted"/>
<dbReference type="InterPro" id="IPR018062">
    <property type="entry name" value="HTH_AraC-typ_CS"/>
</dbReference>
<dbReference type="Gene3D" id="1.10.10.60">
    <property type="entry name" value="Homeodomain-like"/>
    <property type="match status" value="1"/>
</dbReference>
<feature type="domain" description="HTH araC/xylS-type" evidence="15">
    <location>
        <begin position="1260"/>
        <end position="1359"/>
    </location>
</feature>
<dbReference type="InterPro" id="IPR003661">
    <property type="entry name" value="HisK_dim/P_dom"/>
</dbReference>
<dbReference type="GO" id="GO:0043565">
    <property type="term" value="F:sequence-specific DNA binding"/>
    <property type="evidence" value="ECO:0007669"/>
    <property type="project" value="InterPro"/>
</dbReference>
<dbReference type="Gene3D" id="2.130.10.10">
    <property type="entry name" value="YVTN repeat-like/Quinoprotein amine dehydrogenase"/>
    <property type="match status" value="2"/>
</dbReference>
<feature type="modified residue" description="4-aspartylphosphate" evidence="12">
    <location>
        <position position="1161"/>
    </location>
</feature>
<dbReference type="SUPFAM" id="SSF46689">
    <property type="entry name" value="Homeodomain-like"/>
    <property type="match status" value="1"/>
</dbReference>
<dbReference type="Gene3D" id="2.60.40.10">
    <property type="entry name" value="Immunoglobulins"/>
    <property type="match status" value="1"/>
</dbReference>
<dbReference type="Gene3D" id="1.10.287.130">
    <property type="match status" value="1"/>
</dbReference>
<sequence>MRKHILLLITLLATLEVTAQNNENFYFSNLNLKDGLSQISVLKIFQDTKGFIWFGTRNGLNRYDGSEFVIYKHDPKDSLSLSDNHIWSLAEDNDRNLWIGTARGLNKLDLKTNRIKPFVDERYGAFAKSEVRCLTVDSRNRLWIGTTKGLYLYVPAMDVFQRIDLNGKIKDEFISVVYETKQHQILIGTSTKGLFVCDMNMKVQRQLTTRTPGLHLLGNSISTIYEDSNGTLWVGSGLSGLYRINFEKEEMVTYHKGNSILTSNSVRAISELRGMLLIGTFDGLYTIDLSTNSFWKHTDASLEKGNLSHFSIYSLFVDRSQTVWVGTYAGGVSFSSRFNNRFDFHDPATVFDALFGIYGCMVSTPGGSLYMATEGRGLLDYNLENRQYAYYPIDKASKLQYSQNIIKGLLLEDDILWCGTNKGSIYQFNTRTKKYTFYYQLPGEMSIYSMLRDKDNSLWIITSDSRMGVMRLSDKKELQKHFSINGGKDSCLFASSRCILKLRDGVMLIGSRNDGLIKYDVNREEVVYYDTDQKEPHRLLSNYVTGIVRDSSGRIWIGTFGGGIALYEEEKGIVKTITKEQGLIENDICSIVEDSDNNLWISASNGISKYNLKTEEFTNYNSLNGIGVYEFTPHSGLLLPNGGICFSGNNGFVTFSPQELQLNSFVPPLVFTRLVVNNQVIEPEDETRILDTVLDGMEEIELSYNQNNISIGYCALNFVFARQNQYATFLKGYDKDWNYIGNRREAYYTNLSPGTYVFEVKASNNDGVWSQQTRKIRIIVHPPLWKTWYAYLFYAIAFVFIMTLIMYYISKKQKLERELQFKQKEKLQLEEFHQAKIRMFTNFSHELRTPLTLIIAPLQDLVSMPEFSSSVKNKLSLIFSNAQRLLLLVNQLMDLRKNQEGKLKLHIAKTDMNLFLQEIYYAFNHLAAKKSIEFTFEKSEERMSAWFDKSIVEKVVFNLLSNAMKFTPNNGKVVFALSRCTFAELPSEQQAELNKMPADTKFACLSVTDSGKGIPEEDMKNIFAPFYQGEDDNKENVGTGIGLSLTRSIVLLHKGTISVSHNQPTGTIFKVYIPISNSVYGKEQLVEDDEEQVVEDVIPSAKEMHFEIEKKWTVLLAEDNDEVRAYVKECLDPYFYVLDVNNGKDALELSLEKYPDLILSDIMMPQMDGLELCSRVKQDLQLGHIPVVLMTAKSMVVHIKEGFSVGADDYIVKPFSMDVLICRINSLLESREKLKKLYGKKFSPEAMGIEIVSGDDRFTQSFFEIIEKNISNPELGVDLLSQELGLSRANLYRKLKAVTELSPTELIRNKRLEIAAKLLLESSYTVSEISVYTGFNSHAYFTNCFKSFYGYSPSEWVQRHNDKGETPK</sequence>
<keyword evidence="14" id="KW-0732">Signal</keyword>
<protein>
    <recommendedName>
        <fullName evidence="2">histidine kinase</fullName>
        <ecNumber evidence="2">2.7.13.3</ecNumber>
    </recommendedName>
</protein>
<keyword evidence="11" id="KW-0804">Transcription</keyword>
<keyword evidence="7" id="KW-0067">ATP-binding</keyword>
<dbReference type="InterPro" id="IPR036890">
    <property type="entry name" value="HATPase_C_sf"/>
</dbReference>
<dbReference type="InterPro" id="IPR011110">
    <property type="entry name" value="Reg_prop"/>
</dbReference>
<dbReference type="EMBL" id="LTDF01000025">
    <property type="protein sequence ID" value="KXT55357.1"/>
    <property type="molecule type" value="Genomic_DNA"/>
</dbReference>
<dbReference type="InterPro" id="IPR004358">
    <property type="entry name" value="Sig_transdc_His_kin-like_C"/>
</dbReference>
<dbReference type="FunFam" id="2.60.40.10:FF:000791">
    <property type="entry name" value="Two-component system sensor histidine kinase/response regulator"/>
    <property type="match status" value="1"/>
</dbReference>
<keyword evidence="13" id="KW-1133">Transmembrane helix</keyword>
<dbReference type="CDD" id="cd00075">
    <property type="entry name" value="HATPase"/>
    <property type="match status" value="1"/>
</dbReference>
<keyword evidence="13" id="KW-0472">Membrane</keyword>
<dbReference type="InterPro" id="IPR003594">
    <property type="entry name" value="HATPase_dom"/>
</dbReference>
<dbReference type="CDD" id="cd00082">
    <property type="entry name" value="HisKA"/>
    <property type="match status" value="1"/>
</dbReference>
<evidence type="ECO:0000256" key="10">
    <source>
        <dbReference type="ARBA" id="ARBA00023125"/>
    </source>
</evidence>
<dbReference type="Gene3D" id="3.30.565.10">
    <property type="entry name" value="Histidine kinase-like ATPase, C-terminal domain"/>
    <property type="match status" value="1"/>
</dbReference>
<dbReference type="GO" id="GO:0003700">
    <property type="term" value="F:DNA-binding transcription factor activity"/>
    <property type="evidence" value="ECO:0007669"/>
    <property type="project" value="InterPro"/>
</dbReference>
<evidence type="ECO:0000313" key="19">
    <source>
        <dbReference type="Proteomes" id="UP000070319"/>
    </source>
</evidence>
<keyword evidence="4" id="KW-0808">Transferase</keyword>
<dbReference type="PROSITE" id="PS50109">
    <property type="entry name" value="HIS_KIN"/>
    <property type="match status" value="1"/>
</dbReference>
<dbReference type="PATRIC" id="fig|329854.7.peg.254"/>
<dbReference type="Pfam" id="PF12833">
    <property type="entry name" value="HTH_18"/>
    <property type="match status" value="1"/>
</dbReference>
<dbReference type="InterPro" id="IPR001789">
    <property type="entry name" value="Sig_transdc_resp-reg_receiver"/>
</dbReference>
<dbReference type="SUPFAM" id="SSF55874">
    <property type="entry name" value="ATPase domain of HSP90 chaperone/DNA topoisomerase II/histidine kinase"/>
    <property type="match status" value="1"/>
</dbReference>
<comment type="caution">
    <text evidence="18">The sequence shown here is derived from an EMBL/GenBank/DDBJ whole genome shotgun (WGS) entry which is preliminary data.</text>
</comment>
<keyword evidence="3 12" id="KW-0597">Phosphoprotein</keyword>
<evidence type="ECO:0000256" key="5">
    <source>
        <dbReference type="ARBA" id="ARBA00022741"/>
    </source>
</evidence>
<name>A0A139LVC4_9BACE</name>
<dbReference type="InterPro" id="IPR015943">
    <property type="entry name" value="WD40/YVTN_repeat-like_dom_sf"/>
</dbReference>
<keyword evidence="10" id="KW-0238">DNA-binding</keyword>
<evidence type="ECO:0000256" key="11">
    <source>
        <dbReference type="ARBA" id="ARBA00023163"/>
    </source>
</evidence>
<comment type="catalytic activity">
    <reaction evidence="1">
        <text>ATP + protein L-histidine = ADP + protein N-phospho-L-histidine.</text>
        <dbReference type="EC" id="2.7.13.3"/>
    </reaction>
</comment>
<keyword evidence="13" id="KW-0812">Transmembrane</keyword>